<comment type="caution">
    <text evidence="2">The sequence shown here is derived from an EMBL/GenBank/DDBJ whole genome shotgun (WGS) entry which is preliminary data.</text>
</comment>
<reference evidence="2" key="2">
    <citation type="submission" date="2021-04" db="EMBL/GenBank/DDBJ databases">
        <authorList>
            <person name="Gilroy R."/>
        </authorList>
    </citation>
    <scope>NUCLEOTIDE SEQUENCE</scope>
    <source>
        <strain evidence="2">USAMLcec2-132</strain>
    </source>
</reference>
<dbReference type="PANTHER" id="PTHR40056">
    <property type="entry name" value="HYPOTHETICAL CYTOSOLIC PROTEIN"/>
    <property type="match status" value="1"/>
</dbReference>
<proteinExistence type="predicted"/>
<evidence type="ECO:0000313" key="3">
    <source>
        <dbReference type="Proteomes" id="UP000823891"/>
    </source>
</evidence>
<dbReference type="PANTHER" id="PTHR40056:SF1">
    <property type="entry name" value="DUF1836 DOMAIN-CONTAINING PROTEIN"/>
    <property type="match status" value="1"/>
</dbReference>
<dbReference type="AlphaFoldDB" id="A0A9D2NIW1"/>
<name>A0A9D2NIW1_9FIRM</name>
<sequence>MTIHMEDLLNSIMESFDRIDYIRAADIPNIDLYMDQVTTLMESRLRNSTRYPDQDKILTKTMINNYTKNNLLPPPLKKKYSREHVMILIFIYYYKGFMSISDIQTILQPITERYFKKSDGLTLEDIYEEVFSLEKEQVEALKKDVMDKFMCAQKTFADDQNEQEDQPFLSFFAFICMLSFDVYVKKLLIEKLLDAYTQTESGRAGKGKKAATQKEQEKDGSMKDEP</sequence>
<dbReference type="EMBL" id="DWWS01000057">
    <property type="protein sequence ID" value="HJC25209.1"/>
    <property type="molecule type" value="Genomic_DNA"/>
</dbReference>
<dbReference type="Pfam" id="PF08876">
    <property type="entry name" value="DUF1836"/>
    <property type="match status" value="1"/>
</dbReference>
<protein>
    <submittedName>
        <fullName evidence="2">DUF1836 domain-containing protein</fullName>
    </submittedName>
</protein>
<dbReference type="InterPro" id="IPR014975">
    <property type="entry name" value="DUF1836"/>
</dbReference>
<dbReference type="Proteomes" id="UP000823891">
    <property type="component" value="Unassembled WGS sequence"/>
</dbReference>
<evidence type="ECO:0000313" key="2">
    <source>
        <dbReference type="EMBL" id="HJC25209.1"/>
    </source>
</evidence>
<reference evidence="2" key="1">
    <citation type="journal article" date="2021" name="PeerJ">
        <title>Extensive microbial diversity within the chicken gut microbiome revealed by metagenomics and culture.</title>
        <authorList>
            <person name="Gilroy R."/>
            <person name="Ravi A."/>
            <person name="Getino M."/>
            <person name="Pursley I."/>
            <person name="Horton D.L."/>
            <person name="Alikhan N.F."/>
            <person name="Baker D."/>
            <person name="Gharbi K."/>
            <person name="Hall N."/>
            <person name="Watson M."/>
            <person name="Adriaenssens E.M."/>
            <person name="Foster-Nyarko E."/>
            <person name="Jarju S."/>
            <person name="Secka A."/>
            <person name="Antonio M."/>
            <person name="Oren A."/>
            <person name="Chaudhuri R.R."/>
            <person name="La Ragione R."/>
            <person name="Hildebrand F."/>
            <person name="Pallen M.J."/>
        </authorList>
    </citation>
    <scope>NUCLEOTIDE SEQUENCE</scope>
    <source>
        <strain evidence="2">USAMLcec2-132</strain>
    </source>
</reference>
<evidence type="ECO:0000256" key="1">
    <source>
        <dbReference type="SAM" id="MobiDB-lite"/>
    </source>
</evidence>
<feature type="compositionally biased region" description="Basic and acidic residues" evidence="1">
    <location>
        <begin position="212"/>
        <end position="226"/>
    </location>
</feature>
<organism evidence="2 3">
    <name type="scientific">Candidatus Eisenbergiella merdavium</name>
    <dbReference type="NCBI Taxonomy" id="2838551"/>
    <lineage>
        <taxon>Bacteria</taxon>
        <taxon>Bacillati</taxon>
        <taxon>Bacillota</taxon>
        <taxon>Clostridia</taxon>
        <taxon>Lachnospirales</taxon>
        <taxon>Lachnospiraceae</taxon>
        <taxon>Eisenbergiella</taxon>
    </lineage>
</organism>
<gene>
    <name evidence="2" type="ORF">H9761_16150</name>
</gene>
<accession>A0A9D2NIW1</accession>
<feature type="region of interest" description="Disordered" evidence="1">
    <location>
        <begin position="199"/>
        <end position="226"/>
    </location>
</feature>